<dbReference type="EMBL" id="MGDB01000146">
    <property type="protein sequence ID" value="OGL38444.1"/>
    <property type="molecule type" value="Genomic_DNA"/>
</dbReference>
<dbReference type="Proteomes" id="UP000178526">
    <property type="component" value="Unassembled WGS sequence"/>
</dbReference>
<dbReference type="AlphaFoldDB" id="A0A1F7RBV5"/>
<organism evidence="1 2">
    <name type="scientific">Candidatus Schekmanbacteria bacterium GWA2_38_11</name>
    <dbReference type="NCBI Taxonomy" id="1817876"/>
    <lineage>
        <taxon>Bacteria</taxon>
        <taxon>Candidatus Schekmaniibacteriota</taxon>
    </lineage>
</organism>
<sequence length="112" mass="13397">MTFNLILIYKLNEIENLKNNNLEFFPSYRQVKIYLDTNENEKFMKPSALKKENKKLIELGWHALVEKLGIVNATKFIMTIDKGEGDSVRYFRDLWKDKTSEEIYKEMIEARK</sequence>
<evidence type="ECO:0000313" key="2">
    <source>
        <dbReference type="Proteomes" id="UP000178526"/>
    </source>
</evidence>
<accession>A0A1F7RBV5</accession>
<proteinExistence type="predicted"/>
<reference evidence="1 2" key="1">
    <citation type="journal article" date="2016" name="Nat. Commun.">
        <title>Thousands of microbial genomes shed light on interconnected biogeochemical processes in an aquifer system.</title>
        <authorList>
            <person name="Anantharaman K."/>
            <person name="Brown C.T."/>
            <person name="Hug L.A."/>
            <person name="Sharon I."/>
            <person name="Castelle C.J."/>
            <person name="Probst A.J."/>
            <person name="Thomas B.C."/>
            <person name="Singh A."/>
            <person name="Wilkins M.J."/>
            <person name="Karaoz U."/>
            <person name="Brodie E.L."/>
            <person name="Williams K.H."/>
            <person name="Hubbard S.S."/>
            <person name="Banfield J.F."/>
        </authorList>
    </citation>
    <scope>NUCLEOTIDE SEQUENCE [LARGE SCALE GENOMIC DNA]</scope>
</reference>
<name>A0A1F7RBV5_9BACT</name>
<gene>
    <name evidence="1" type="ORF">A2042_08455</name>
</gene>
<evidence type="ECO:0000313" key="1">
    <source>
        <dbReference type="EMBL" id="OGL38444.1"/>
    </source>
</evidence>
<comment type="caution">
    <text evidence="1">The sequence shown here is derived from an EMBL/GenBank/DDBJ whole genome shotgun (WGS) entry which is preliminary data.</text>
</comment>
<protein>
    <submittedName>
        <fullName evidence="1">Uncharacterized protein</fullName>
    </submittedName>
</protein>